<name>A0ACB8KH24_CITSI</name>
<evidence type="ECO:0000313" key="2">
    <source>
        <dbReference type="Proteomes" id="UP000829398"/>
    </source>
</evidence>
<comment type="caution">
    <text evidence="1">The sequence shown here is derived from an EMBL/GenBank/DDBJ whole genome shotgun (WGS) entry which is preliminary data.</text>
</comment>
<dbReference type="Proteomes" id="UP000829398">
    <property type="component" value="Chromosome 5"/>
</dbReference>
<protein>
    <submittedName>
        <fullName evidence="1">Receptor-like protein 13</fullName>
    </submittedName>
</protein>
<organism evidence="1 2">
    <name type="scientific">Citrus sinensis</name>
    <name type="common">Sweet orange</name>
    <name type="synonym">Citrus aurantium var. sinensis</name>
    <dbReference type="NCBI Taxonomy" id="2711"/>
    <lineage>
        <taxon>Eukaryota</taxon>
        <taxon>Viridiplantae</taxon>
        <taxon>Streptophyta</taxon>
        <taxon>Embryophyta</taxon>
        <taxon>Tracheophyta</taxon>
        <taxon>Spermatophyta</taxon>
        <taxon>Magnoliopsida</taxon>
        <taxon>eudicotyledons</taxon>
        <taxon>Gunneridae</taxon>
        <taxon>Pentapetalae</taxon>
        <taxon>rosids</taxon>
        <taxon>malvids</taxon>
        <taxon>Sapindales</taxon>
        <taxon>Rutaceae</taxon>
        <taxon>Aurantioideae</taxon>
        <taxon>Citrus</taxon>
    </lineage>
</organism>
<dbReference type="EMBL" id="CM039174">
    <property type="protein sequence ID" value="KAH9753631.1"/>
    <property type="molecule type" value="Genomic_DNA"/>
</dbReference>
<sequence>MGGSKSKLVIMFVLLLIILEGGGSERCLDQERFALLRLKLFFDDPFNSLHHWVDDEGATDCCQWERVECSNTTGRVIQLDLSFIGNWDLKERYLNASLFTPFQQLESLYLKYNNIAGCVENEGIERLSRLSNLKMLDLSENLFNNSILSSVAHLSSLTSLYLYSNRLEGSIDVKELDSLRDLEELYIGWNMIDKFVVPKGYRGLRKLKSLGLSGVGITNGSKLLQSMGSFPSLNTLHLSFNEFTETVTTTTQELHNFTNLEYLTLDYSSLHISLLQSIASFTSLKNLSMSYCEVNGVLSGQGLERLANLKMLDLRGNLFNNSILSSLARLSSLTSLDLSYNRLEGSINVKEFDSLSNLEELDMSGNEIDNFEVPQGYKGLRKLKTLYLLGVGIRDGSKLLQSMGSFPSLNNLDLSYNNFTDTVTTTQELHNFANLEYLTLHGSSLHISFLQSIALMFPSLKNLSMLDCKVNGVVRGQGFPHFKSLEHLDMDDLRIVLNTSFLQIIGESMPSLKYLSLSYSSAITNSSGILQGLCSLVHLQELHMADNELRGSLPWCLANMTSLRILDVSSNQLTGSISSSPLFYLTSIEELSLSNNHFHIPISLEPLFNHSRLKIFYADNNPINAKITKSHTLTTPKFQLASLSLSSSYGDGVTFPKFLYYQHDLEDVHFSRIQMNGEFPNWLLENNTKLRQLSLVNDSLAGPFRLPIHSHRHLRLLDVSNNNFQGHIPVEIGDILPRLISFNISMNALDGSIPSSFGNMNLLQILDLSNNQLTGEIPEHLAMGCVNLEFLALSNNSLKGHMFSRNFNLINLRWLQLEGNHFVGEIPQSLSKCSSLEGLYLNNNSLSGKIPRWLGNLTWLIHIIMPKNHLEGPIPVEFCHLYSLQILDISDNNISGSLPSCFHPLSITQVHLSKNMLHGQLKGGTFFNCSSLVTLDLSYNLLNGSIPDWIDGLSQLSHLILGNNNLEGEVPVQLCGLNQLQLLDLSNNNLHGLIPPCFDNTKLHESYNNSSSPDEQFKILFSIKGHQGHVEKKIQEFFEFTTKNIAYIFQGKVLSLLSGLDLSCNKLIGHIPPQVGNLTRIQTLNLSHNNLTGLIPSTFSNLKQIESLDLSYNKLNGKIPHQLVELKELAVFSVAYNNLSGEIPEWKAQFATFNENSYEGNTFLCGLPLPICRSPTTMSEASIENERDDNLIDTDSFFITFTTSYVIVIFGIVTVLYVNSYWRHRWFYFVEMWITSCYYFVVDNLIPTRFCH</sequence>
<proteinExistence type="predicted"/>
<keyword evidence="2" id="KW-1185">Reference proteome</keyword>
<reference evidence="2" key="1">
    <citation type="journal article" date="2023" name="Hortic. Res.">
        <title>A chromosome-level phased genome enabling allele-level studies in sweet orange: a case study on citrus Huanglongbing tolerance.</title>
        <authorList>
            <person name="Wu B."/>
            <person name="Yu Q."/>
            <person name="Deng Z."/>
            <person name="Duan Y."/>
            <person name="Luo F."/>
            <person name="Gmitter F. Jr."/>
        </authorList>
    </citation>
    <scope>NUCLEOTIDE SEQUENCE [LARGE SCALE GENOMIC DNA]</scope>
    <source>
        <strain evidence="2">cv. Valencia</strain>
    </source>
</reference>
<evidence type="ECO:0000313" key="1">
    <source>
        <dbReference type="EMBL" id="KAH9753631.1"/>
    </source>
</evidence>
<gene>
    <name evidence="1" type="ORF">KPL71_015140</name>
</gene>
<accession>A0ACB8KH24</accession>